<dbReference type="RefSeq" id="WP_077813492.1">
    <property type="nucleotide sequence ID" value="NZ_CP014692.1"/>
</dbReference>
<dbReference type="Proteomes" id="UP000188937">
    <property type="component" value="Chromosome"/>
</dbReference>
<evidence type="ECO:0000313" key="2">
    <source>
        <dbReference type="Proteomes" id="UP000188937"/>
    </source>
</evidence>
<accession>A0A1U9KI51</accession>
<evidence type="ECO:0000313" key="1">
    <source>
        <dbReference type="EMBL" id="AQS85436.1"/>
    </source>
</evidence>
<keyword evidence="2" id="KW-1185">Reference proteome</keyword>
<dbReference type="EMBL" id="CP014692">
    <property type="protein sequence ID" value="AQS85436.1"/>
    <property type="molecule type" value="Genomic_DNA"/>
</dbReference>
<dbReference type="PROSITE" id="PS51257">
    <property type="entry name" value="PROKAR_LIPOPROTEIN"/>
    <property type="match status" value="1"/>
</dbReference>
<gene>
    <name evidence="1" type="ORF">A0U92_12300</name>
</gene>
<proteinExistence type="predicted"/>
<protein>
    <recommendedName>
        <fullName evidence="3">Lipoprotein</fullName>
    </recommendedName>
</protein>
<dbReference type="STRING" id="435.A0U92_12300"/>
<name>A0A1U9KI51_ACEAC</name>
<reference evidence="1 2" key="1">
    <citation type="submission" date="2016-03" db="EMBL/GenBank/DDBJ databases">
        <title>Acetic acid bacteria sequencing.</title>
        <authorList>
            <person name="Brandt J."/>
            <person name="Jakob F."/>
            <person name="Vogel R.F."/>
        </authorList>
    </citation>
    <scope>NUCLEOTIDE SEQUENCE [LARGE SCALE GENOMIC DNA]</scope>
    <source>
        <strain evidence="1 2">TMW2.1153</strain>
    </source>
</reference>
<sequence>MKRIFSTLLPLSVTCLLTGCLSVPHPFAHNGQGAKGGMATAPTSRLDIPLPADRTLSPEGEKLWAAEVTQALLDQSIPAMAQPVRRGDWWVKLHTEQRGDVVVPLYSLMTPQGAVRATQEGPGIPAATWAAADPLVLRGAAQQGGGQIVSILTGVMAEDMEEDPKSLKHRGARIFFQGVSGAPGDGNISLARAFVVSFKGMKDSVQTSRTDADFTVATTVHLTDGPAGSRDHPQQNIRIDWRVTDKDNKEVGIATQLHDIPAHSMDGMWGDIAMAAAEEAVGAVEEMITRYSSRDAQPIPKPKAAEKSR</sequence>
<evidence type="ECO:0008006" key="3">
    <source>
        <dbReference type="Google" id="ProtNLM"/>
    </source>
</evidence>
<dbReference type="OrthoDB" id="8448536at2"/>
<dbReference type="AlphaFoldDB" id="A0A1U9KI51"/>
<dbReference type="KEGG" id="aace:A0U92_12300"/>
<organism evidence="1 2">
    <name type="scientific">Acetobacter aceti</name>
    <dbReference type="NCBI Taxonomy" id="435"/>
    <lineage>
        <taxon>Bacteria</taxon>
        <taxon>Pseudomonadati</taxon>
        <taxon>Pseudomonadota</taxon>
        <taxon>Alphaproteobacteria</taxon>
        <taxon>Acetobacterales</taxon>
        <taxon>Acetobacteraceae</taxon>
        <taxon>Acetobacter</taxon>
        <taxon>Acetobacter subgen. Acetobacter</taxon>
    </lineage>
</organism>